<reference evidence="1" key="1">
    <citation type="submission" date="2021-01" db="EMBL/GenBank/DDBJ databases">
        <title>Modified the classification status of verrucomicrobia.</title>
        <authorList>
            <person name="Feng X."/>
        </authorList>
    </citation>
    <scope>NUCLEOTIDE SEQUENCE</scope>
    <source>
        <strain evidence="1">KCTC 12986</strain>
    </source>
</reference>
<accession>A0A934VMM0</accession>
<dbReference type="Proteomes" id="UP000604083">
    <property type="component" value="Unassembled WGS sequence"/>
</dbReference>
<dbReference type="RefSeq" id="WP_200391530.1">
    <property type="nucleotide sequence ID" value="NZ_JAENIO010000018.1"/>
</dbReference>
<proteinExistence type="predicted"/>
<evidence type="ECO:0008006" key="3">
    <source>
        <dbReference type="Google" id="ProtNLM"/>
    </source>
</evidence>
<evidence type="ECO:0000313" key="1">
    <source>
        <dbReference type="EMBL" id="MBK1834095.1"/>
    </source>
</evidence>
<keyword evidence="2" id="KW-1185">Reference proteome</keyword>
<name>A0A934VMM0_9BACT</name>
<dbReference type="EMBL" id="JAENIO010000018">
    <property type="protein sequence ID" value="MBK1834095.1"/>
    <property type="molecule type" value="Genomic_DNA"/>
</dbReference>
<dbReference type="AlphaFoldDB" id="A0A934VMM0"/>
<comment type="caution">
    <text evidence="1">The sequence shown here is derived from an EMBL/GenBank/DDBJ whole genome shotgun (WGS) entry which is preliminary data.</text>
</comment>
<gene>
    <name evidence="1" type="ORF">JIN78_08485</name>
</gene>
<evidence type="ECO:0000313" key="2">
    <source>
        <dbReference type="Proteomes" id="UP000604083"/>
    </source>
</evidence>
<sequence>MKPIVWLAGLALVGASCSSHERLEVKQFTVRAADPEWSDELMVRGEIQKRLYGAVSEEERQARRGQYYSARWRVDPAAGPIRVTFQYRQAATGSQVRALVQDIVPQAETGVAEFQIAGEAYQKGGRVLAWRTTLEQGDQLLGEKKSFLWE</sequence>
<dbReference type="PROSITE" id="PS51257">
    <property type="entry name" value="PROKAR_LIPOPROTEIN"/>
    <property type="match status" value="1"/>
</dbReference>
<organism evidence="1 2">
    <name type="scientific">Roseibacillus ishigakijimensis</name>
    <dbReference type="NCBI Taxonomy" id="454146"/>
    <lineage>
        <taxon>Bacteria</taxon>
        <taxon>Pseudomonadati</taxon>
        <taxon>Verrucomicrobiota</taxon>
        <taxon>Verrucomicrobiia</taxon>
        <taxon>Verrucomicrobiales</taxon>
        <taxon>Verrucomicrobiaceae</taxon>
        <taxon>Roseibacillus</taxon>
    </lineage>
</organism>
<protein>
    <recommendedName>
        <fullName evidence="3">Lipoprotein</fullName>
    </recommendedName>
</protein>